<keyword evidence="13" id="KW-1185">Reference proteome</keyword>
<dbReference type="Pfam" id="PF04089">
    <property type="entry name" value="BRICHOS"/>
    <property type="match status" value="1"/>
</dbReference>
<keyword evidence="5 9" id="KW-1133">Transmembrane helix</keyword>
<organism evidence="12 13">
    <name type="scientific">Trichuris trichiura</name>
    <name type="common">Whipworm</name>
    <name type="synonym">Trichocephalus trichiurus</name>
    <dbReference type="NCBI Taxonomy" id="36087"/>
    <lineage>
        <taxon>Eukaryota</taxon>
        <taxon>Metazoa</taxon>
        <taxon>Ecdysozoa</taxon>
        <taxon>Nematoda</taxon>
        <taxon>Enoplea</taxon>
        <taxon>Dorylaimia</taxon>
        <taxon>Trichinellida</taxon>
        <taxon>Trichuridae</taxon>
        <taxon>Trichuris</taxon>
    </lineage>
</organism>
<keyword evidence="4 9" id="KW-0735">Signal-anchor</keyword>
<reference evidence="12" key="1">
    <citation type="submission" date="2014-01" db="EMBL/GenBank/DDBJ databases">
        <authorList>
            <person name="Aslett M."/>
        </authorList>
    </citation>
    <scope>NUCLEOTIDE SEQUENCE</scope>
</reference>
<dbReference type="Proteomes" id="UP000030665">
    <property type="component" value="Unassembled WGS sequence"/>
</dbReference>
<dbReference type="InterPro" id="IPR007084">
    <property type="entry name" value="BRICHOS_dom"/>
</dbReference>
<evidence type="ECO:0000313" key="13">
    <source>
        <dbReference type="Proteomes" id="UP000030665"/>
    </source>
</evidence>
<evidence type="ECO:0000256" key="3">
    <source>
        <dbReference type="ARBA" id="ARBA00022692"/>
    </source>
</evidence>
<dbReference type="PROSITE" id="PS50869">
    <property type="entry name" value="BRICHOS"/>
    <property type="match status" value="1"/>
</dbReference>
<evidence type="ECO:0000256" key="9">
    <source>
        <dbReference type="RuleBase" id="RU367061"/>
    </source>
</evidence>
<proteinExistence type="inferred from homology"/>
<dbReference type="AlphaFoldDB" id="A0A077Z1L4"/>
<evidence type="ECO:0000256" key="2">
    <source>
        <dbReference type="ARBA" id="ARBA00006794"/>
    </source>
</evidence>
<keyword evidence="3 9" id="KW-0812">Transmembrane</keyword>
<comment type="subcellular location">
    <subcellularLocation>
        <location evidence="1 9">Membrane</location>
        <topology evidence="1 9">Single-pass type II membrane protein</topology>
    </subcellularLocation>
</comment>
<comment type="similarity">
    <text evidence="2 9">Belongs to the ITM2 family.</text>
</comment>
<dbReference type="PANTHER" id="PTHR10962">
    <property type="entry name" value="INTEGRAL TRANSMEMBRANE PROTEIN 2"/>
    <property type="match status" value="1"/>
</dbReference>
<keyword evidence="6 9" id="KW-0472">Membrane</keyword>
<accession>A0A077Z1L4</accession>
<keyword evidence="9" id="KW-1003">Cell membrane</keyword>
<evidence type="ECO:0000256" key="10">
    <source>
        <dbReference type="SAM" id="MobiDB-lite"/>
    </source>
</evidence>
<keyword evidence="8" id="KW-0325">Glycoprotein</keyword>
<keyword evidence="7" id="KW-1015">Disulfide bond</keyword>
<evidence type="ECO:0000313" key="12">
    <source>
        <dbReference type="EMBL" id="CDW54382.1"/>
    </source>
</evidence>
<evidence type="ECO:0000256" key="1">
    <source>
        <dbReference type="ARBA" id="ARBA00004606"/>
    </source>
</evidence>
<dbReference type="SMART" id="SM01039">
    <property type="entry name" value="BRICHOS"/>
    <property type="match status" value="1"/>
</dbReference>
<dbReference type="EMBL" id="HG805893">
    <property type="protein sequence ID" value="CDW54382.1"/>
    <property type="molecule type" value="Genomic_DNA"/>
</dbReference>
<dbReference type="OrthoDB" id="9982095at2759"/>
<evidence type="ECO:0000256" key="8">
    <source>
        <dbReference type="ARBA" id="ARBA00023180"/>
    </source>
</evidence>
<dbReference type="GO" id="GO:0001540">
    <property type="term" value="F:amyloid-beta binding"/>
    <property type="evidence" value="ECO:0007669"/>
    <property type="project" value="TreeGrafter"/>
</dbReference>
<feature type="transmembrane region" description="Helical" evidence="9">
    <location>
        <begin position="70"/>
        <end position="95"/>
    </location>
</feature>
<dbReference type="InterPro" id="IPR040145">
    <property type="entry name" value="ITM2"/>
</dbReference>
<dbReference type="STRING" id="36087.A0A077Z1L4"/>
<evidence type="ECO:0000256" key="7">
    <source>
        <dbReference type="ARBA" id="ARBA00023157"/>
    </source>
</evidence>
<reference evidence="12" key="2">
    <citation type="submission" date="2014-03" db="EMBL/GenBank/DDBJ databases">
        <title>The whipworm genome and dual-species transcriptomics of an intimate host-pathogen interaction.</title>
        <authorList>
            <person name="Foth B.J."/>
            <person name="Tsai I.J."/>
            <person name="Reid A.J."/>
            <person name="Bancroft A.J."/>
            <person name="Nichol S."/>
            <person name="Tracey A."/>
            <person name="Holroyd N."/>
            <person name="Cotton J.A."/>
            <person name="Stanley E.J."/>
            <person name="Zarowiecki M."/>
            <person name="Liu J.Z."/>
            <person name="Huckvale T."/>
            <person name="Cooper P.J."/>
            <person name="Grencis R.K."/>
            <person name="Berriman M."/>
        </authorList>
    </citation>
    <scope>NUCLEOTIDE SEQUENCE [LARGE SCALE GENOMIC DNA]</scope>
</reference>
<protein>
    <recommendedName>
        <fullName evidence="9">Integral membrane protein 2</fullName>
    </recommendedName>
</protein>
<dbReference type="GO" id="GO:0005794">
    <property type="term" value="C:Golgi apparatus"/>
    <property type="evidence" value="ECO:0007669"/>
    <property type="project" value="TreeGrafter"/>
</dbReference>
<dbReference type="PANTHER" id="PTHR10962:SF1">
    <property type="entry name" value="INTEGRAL MEMBRANE PROTEIN 2"/>
    <property type="match status" value="1"/>
</dbReference>
<gene>
    <name evidence="12" type="ORF">TTRE_0000265201</name>
</gene>
<dbReference type="GO" id="GO:0070062">
    <property type="term" value="C:extracellular exosome"/>
    <property type="evidence" value="ECO:0007669"/>
    <property type="project" value="TreeGrafter"/>
</dbReference>
<feature type="domain" description="BRICHOS" evidence="11">
    <location>
        <begin position="155"/>
        <end position="253"/>
    </location>
</feature>
<evidence type="ECO:0000256" key="4">
    <source>
        <dbReference type="ARBA" id="ARBA00022968"/>
    </source>
</evidence>
<dbReference type="GO" id="GO:0005886">
    <property type="term" value="C:plasma membrane"/>
    <property type="evidence" value="ECO:0007669"/>
    <property type="project" value="UniProtKB-UniRule"/>
</dbReference>
<feature type="region of interest" description="Disordered" evidence="10">
    <location>
        <begin position="1"/>
        <end position="30"/>
    </location>
</feature>
<evidence type="ECO:0000256" key="5">
    <source>
        <dbReference type="ARBA" id="ARBA00022989"/>
    </source>
</evidence>
<feature type="compositionally biased region" description="Polar residues" evidence="10">
    <location>
        <begin position="1"/>
        <end position="11"/>
    </location>
</feature>
<evidence type="ECO:0000256" key="6">
    <source>
        <dbReference type="ARBA" id="ARBA00023136"/>
    </source>
</evidence>
<name>A0A077Z1L4_TRITR</name>
<evidence type="ECO:0000259" key="11">
    <source>
        <dbReference type="PROSITE" id="PS50869"/>
    </source>
</evidence>
<dbReference type="GO" id="GO:0042985">
    <property type="term" value="P:negative regulation of amyloid precursor protein biosynthetic process"/>
    <property type="evidence" value="ECO:0007669"/>
    <property type="project" value="TreeGrafter"/>
</dbReference>
<sequence length="294" mass="32869">MTIPTKLNSSTKEGKGKGNNCSAQQDAENSEVKEGLYKKAGEYEAGGVHEEGSRLPIHLERYIAWQRHRVLTILCMTAMIVWLLMASIVGTLVLYRYMTRRPVFVGSCVTEVVDNTGENPVALAQNVEVDTGNHVEKIQVPAFGPNRPATFVHDFMQVCKTSAFRMFSQNITLIKDLLGNKCFLKPLDREIVAPPSNLIDLMEKLASGYYQPKPSIVRENFSVHLPALKSQEIVDLKSVEVAVECTNVPTYWLVPVKEERRFRRAVATSGCSKEKFSFFNGDDSVVMETVTMCA</sequence>